<gene>
    <name evidence="3" type="ORF">AUC71_01635</name>
</gene>
<protein>
    <submittedName>
        <fullName evidence="3">Uncharacterized protein</fullName>
    </submittedName>
</protein>
<dbReference type="AlphaFoldDB" id="A0A1E3W9V3"/>
<dbReference type="Proteomes" id="UP000095042">
    <property type="component" value="Unassembled WGS sequence"/>
</dbReference>
<dbReference type="GO" id="GO:0016020">
    <property type="term" value="C:membrane"/>
    <property type="evidence" value="ECO:0007669"/>
    <property type="project" value="InterPro"/>
</dbReference>
<dbReference type="Gene3D" id="2.40.160.180">
    <property type="entry name" value="Carbohydrate-selective porin OprB"/>
    <property type="match status" value="1"/>
</dbReference>
<dbReference type="PANTHER" id="PTHR37944:SF1">
    <property type="entry name" value="PORIN B"/>
    <property type="match status" value="1"/>
</dbReference>
<evidence type="ECO:0000256" key="1">
    <source>
        <dbReference type="ARBA" id="ARBA00008769"/>
    </source>
</evidence>
<dbReference type="InterPro" id="IPR007049">
    <property type="entry name" value="Carb-sel_porin_OprB"/>
</dbReference>
<dbReference type="EMBL" id="LPWD01000279">
    <property type="protein sequence ID" value="ODS02556.1"/>
    <property type="molecule type" value="Genomic_DNA"/>
</dbReference>
<dbReference type="GO" id="GO:0008643">
    <property type="term" value="P:carbohydrate transport"/>
    <property type="evidence" value="ECO:0007669"/>
    <property type="project" value="InterPro"/>
</dbReference>
<evidence type="ECO:0000313" key="4">
    <source>
        <dbReference type="Proteomes" id="UP000095042"/>
    </source>
</evidence>
<evidence type="ECO:0000256" key="2">
    <source>
        <dbReference type="RuleBase" id="RU363072"/>
    </source>
</evidence>
<keyword evidence="4" id="KW-1185">Reference proteome</keyword>
<dbReference type="InterPro" id="IPR052932">
    <property type="entry name" value="OprB_Porin"/>
</dbReference>
<dbReference type="InterPro" id="IPR038673">
    <property type="entry name" value="OprB_sf"/>
</dbReference>
<dbReference type="GO" id="GO:0015288">
    <property type="term" value="F:porin activity"/>
    <property type="evidence" value="ECO:0007669"/>
    <property type="project" value="InterPro"/>
</dbReference>
<reference evidence="3 4" key="1">
    <citation type="journal article" date="2016" name="Environ. Microbiol.">
        <title>New Methyloceanibacter diversity from North Sea sediments includes methanotroph containing solely the soluble methane monooxygenase.</title>
        <authorList>
            <person name="Vekeman B."/>
            <person name="Kerckhof F.M."/>
            <person name="Cremers G."/>
            <person name="de Vos P."/>
            <person name="Vandamme P."/>
            <person name="Boon N."/>
            <person name="Op den Camp H.J."/>
            <person name="Heylen K."/>
        </authorList>
    </citation>
    <scope>NUCLEOTIDE SEQUENCE [LARGE SCALE GENOMIC DNA]</scope>
    <source>
        <strain evidence="3 4">R-67177</strain>
    </source>
</reference>
<dbReference type="Pfam" id="PF04966">
    <property type="entry name" value="OprB"/>
    <property type="match status" value="1"/>
</dbReference>
<evidence type="ECO:0000313" key="3">
    <source>
        <dbReference type="EMBL" id="ODS02556.1"/>
    </source>
</evidence>
<organism evidence="3 4">
    <name type="scientific">Methyloceanibacter marginalis</name>
    <dbReference type="NCBI Taxonomy" id="1774971"/>
    <lineage>
        <taxon>Bacteria</taxon>
        <taxon>Pseudomonadati</taxon>
        <taxon>Pseudomonadota</taxon>
        <taxon>Alphaproteobacteria</taxon>
        <taxon>Hyphomicrobiales</taxon>
        <taxon>Hyphomicrobiaceae</taxon>
        <taxon>Methyloceanibacter</taxon>
    </lineage>
</organism>
<dbReference type="PANTHER" id="PTHR37944">
    <property type="entry name" value="PORIN B"/>
    <property type="match status" value="1"/>
</dbReference>
<comment type="similarity">
    <text evidence="1 2">Belongs to the OprB family.</text>
</comment>
<proteinExistence type="inferred from homology"/>
<comment type="caution">
    <text evidence="3">The sequence shown here is derived from an EMBL/GenBank/DDBJ whole genome shotgun (WGS) entry which is preliminary data.</text>
</comment>
<name>A0A1E3W9V3_9HYPH</name>
<accession>A0A1E3W9V3</accession>
<sequence>MLGNVSGGVRQSTHYAGLLEGYLDADVEKLAGAPGLSFHVDFYQIHGTSITAENIGSIVSVSNIEALRSTRLHELWLEQAFRDGHASIRFGQLGADSDFLISEIATRFIASTFGWTTLSSDNLPYGGPIYPFATPAVRLALKTEDHLGLKVGIYESDPAAPCAEGLDPGQCNEDGLDFRLNDPPLLFAEAAYSYQGADACPLGTIKLGGWYDFGKFDDQRHPPGEGFPASRHKGNEAIYVVLDQALYRPDGQCSAGGVSAFARVIISPADRNQVDTYADVGIVLDGWVPGRPHDGIALGVAYTGISDDASDFDRTSGLSVIRDYELIFELNYVAEIVPGWAVQPVLQYIHNPGGSVPDLANDMPNQRIEDAFVVGMRSIINY</sequence>